<dbReference type="PRINTS" id="PR00509">
    <property type="entry name" value="PGMPMM"/>
</dbReference>
<dbReference type="FunFam" id="3.40.120.10:FF:000004">
    <property type="entry name" value="Phosphoglucomutase 5"/>
    <property type="match status" value="1"/>
</dbReference>
<dbReference type="GO" id="GO:0046872">
    <property type="term" value="F:metal ion binding"/>
    <property type="evidence" value="ECO:0007669"/>
    <property type="project" value="UniProtKB-KW"/>
</dbReference>
<keyword evidence="4" id="KW-0460">Magnesium</keyword>
<dbReference type="InterPro" id="IPR045244">
    <property type="entry name" value="PGM"/>
</dbReference>
<evidence type="ECO:0000256" key="5">
    <source>
        <dbReference type="ARBA" id="ARBA00023235"/>
    </source>
</evidence>
<dbReference type="PANTHER" id="PTHR22573:SF2">
    <property type="entry name" value="PHOSPHOGLUCOMUTASE"/>
    <property type="match status" value="1"/>
</dbReference>
<name>A0A7T8K7G1_CALRO</name>
<feature type="non-terminal residue" evidence="7">
    <location>
        <position position="76"/>
    </location>
</feature>
<dbReference type="AlphaFoldDB" id="A0A7T8K7G1"/>
<dbReference type="Pfam" id="PF02879">
    <property type="entry name" value="PGM_PMM_II"/>
    <property type="match status" value="1"/>
</dbReference>
<evidence type="ECO:0000313" key="7">
    <source>
        <dbReference type="EMBL" id="QQP48924.1"/>
    </source>
</evidence>
<organism evidence="7 8">
    <name type="scientific">Caligus rogercresseyi</name>
    <name type="common">Sea louse</name>
    <dbReference type="NCBI Taxonomy" id="217165"/>
    <lineage>
        <taxon>Eukaryota</taxon>
        <taxon>Metazoa</taxon>
        <taxon>Ecdysozoa</taxon>
        <taxon>Arthropoda</taxon>
        <taxon>Crustacea</taxon>
        <taxon>Multicrustacea</taxon>
        <taxon>Hexanauplia</taxon>
        <taxon>Copepoda</taxon>
        <taxon>Siphonostomatoida</taxon>
        <taxon>Caligidae</taxon>
        <taxon>Caligus</taxon>
    </lineage>
</organism>
<dbReference type="InterPro" id="IPR005845">
    <property type="entry name" value="A-D-PHexomutase_a/b/a-II"/>
</dbReference>
<evidence type="ECO:0000256" key="1">
    <source>
        <dbReference type="ARBA" id="ARBA00010231"/>
    </source>
</evidence>
<evidence type="ECO:0000256" key="3">
    <source>
        <dbReference type="ARBA" id="ARBA00022723"/>
    </source>
</evidence>
<dbReference type="Proteomes" id="UP000595437">
    <property type="component" value="Chromosome 6"/>
</dbReference>
<reference evidence="8" key="1">
    <citation type="submission" date="2021-01" db="EMBL/GenBank/DDBJ databases">
        <title>Caligus Genome Assembly.</title>
        <authorList>
            <person name="Gallardo-Escarate C."/>
        </authorList>
    </citation>
    <scope>NUCLEOTIDE SEQUENCE [LARGE SCALE GENOMIC DNA]</scope>
</reference>
<dbReference type="GO" id="GO:0005975">
    <property type="term" value="P:carbohydrate metabolic process"/>
    <property type="evidence" value="ECO:0007669"/>
    <property type="project" value="InterPro"/>
</dbReference>
<sequence length="76" mass="8290">TGPYVEKIFRDELNVDPAASFMKTNILPDFGGEHPDPNLTYAKDLVEAMKGGDFDFGAAFDGDGDRNMILGAKAFF</sequence>
<evidence type="ECO:0000259" key="6">
    <source>
        <dbReference type="Pfam" id="PF02879"/>
    </source>
</evidence>
<evidence type="ECO:0000313" key="8">
    <source>
        <dbReference type="Proteomes" id="UP000595437"/>
    </source>
</evidence>
<dbReference type="Gene3D" id="3.40.120.10">
    <property type="entry name" value="Alpha-D-Glucose-1,6-Bisphosphate, subunit A, domain 3"/>
    <property type="match status" value="1"/>
</dbReference>
<dbReference type="PANTHER" id="PTHR22573">
    <property type="entry name" value="PHOSPHOHEXOMUTASE FAMILY MEMBER"/>
    <property type="match status" value="1"/>
</dbReference>
<dbReference type="InterPro" id="IPR016055">
    <property type="entry name" value="A-D-PHexomutase_a/b/a-I/II/III"/>
</dbReference>
<accession>A0A7T8K7G1</accession>
<keyword evidence="3" id="KW-0479">Metal-binding</keyword>
<evidence type="ECO:0000256" key="2">
    <source>
        <dbReference type="ARBA" id="ARBA00022553"/>
    </source>
</evidence>
<feature type="domain" description="Alpha-D-phosphohexomutase alpha/beta/alpha" evidence="6">
    <location>
        <begin position="3"/>
        <end position="70"/>
    </location>
</feature>
<comment type="similarity">
    <text evidence="1">Belongs to the phosphohexose mutase family.</text>
</comment>
<feature type="non-terminal residue" evidence="7">
    <location>
        <position position="1"/>
    </location>
</feature>
<dbReference type="GO" id="GO:0005829">
    <property type="term" value="C:cytosol"/>
    <property type="evidence" value="ECO:0007669"/>
    <property type="project" value="TreeGrafter"/>
</dbReference>
<dbReference type="InterPro" id="IPR005841">
    <property type="entry name" value="Alpha-D-phosphohexomutase_SF"/>
</dbReference>
<keyword evidence="5" id="KW-0413">Isomerase</keyword>
<dbReference type="OrthoDB" id="2291at2759"/>
<protein>
    <submittedName>
        <fullName evidence="7">Phosphoglucomutase1like</fullName>
    </submittedName>
</protein>
<dbReference type="SUPFAM" id="SSF53738">
    <property type="entry name" value="Phosphoglucomutase, first 3 domains"/>
    <property type="match status" value="1"/>
</dbReference>
<evidence type="ECO:0000256" key="4">
    <source>
        <dbReference type="ARBA" id="ARBA00022842"/>
    </source>
</evidence>
<keyword evidence="8" id="KW-1185">Reference proteome</keyword>
<gene>
    <name evidence="7" type="ORF">FKW44_009399</name>
</gene>
<proteinExistence type="inferred from homology"/>
<keyword evidence="2" id="KW-0597">Phosphoprotein</keyword>
<dbReference type="EMBL" id="CP045895">
    <property type="protein sequence ID" value="QQP48924.1"/>
    <property type="molecule type" value="Genomic_DNA"/>
</dbReference>
<dbReference type="GO" id="GO:0004614">
    <property type="term" value="F:phosphoglucomutase activity"/>
    <property type="evidence" value="ECO:0007669"/>
    <property type="project" value="InterPro"/>
</dbReference>